<sequence length="695" mass="72947">MADGTKAVVDTSATDGAADEAALAAAIDELADGTARATAAGSPAGKGSRTDGDPVAEDEDEAADTDADEGEAEGEDEASDEDEAVDEDEGTDADGDAPADPAPVAAEAAPAPAPAPSEETSEMTAPLSVTEIAAELAAGDAARRAGETAPAARPAKRPPQDPQPTHDPRDTATLPQTLPAPLRHSGDMIGHRYRLEECISSTETFSSWRAVDEKLRRAVGVHLMAAGHQRARKVLAAAKSAALLGDPRFVQVLDAVQEGELVYVVREWLPHASDLAKLLADGPMEPHEAYQMVRQVTDAVAAAHRRGQAHLRLTPRCVLRTDSGQYRINGIAVDAALRGLPGEATGEDAERIDTRAIGALLFAALTHRWPYPEDRYDLQGLPRNLREVAPDQVRAGVHKGLSELAARALFDHPPHHAEPITTPDGLARAIALMPRIRQPEPELPVFTSPPRHNTHALPTAPNPTRVVAAPGTGPTPVAAPVRRGGRRLRTVVKVTAWTVALGAIGVASWQVVDHLRAGNQAVAAPQPSSSSASPSAHAATHDPAPIPIKEATSYNPLGTQPDGAASVGKAIDDDPTSEWTTNWYNDPFGPKSKEGTGLLLDLGSVQTVSSVSLKFGTPTTAELRMPGKGVGNPQSAKPSDFTVLAKQAGTAVEYNLDSPVTTRYLLVWLTSLSRNSSGENTGKYQGHLLDVKVSG</sequence>
<organism evidence="4 5">
    <name type="scientific">Kitasatospora misakiensis</name>
    <dbReference type="NCBI Taxonomy" id="67330"/>
    <lineage>
        <taxon>Bacteria</taxon>
        <taxon>Bacillati</taxon>
        <taxon>Actinomycetota</taxon>
        <taxon>Actinomycetes</taxon>
        <taxon>Kitasatosporales</taxon>
        <taxon>Streptomycetaceae</taxon>
        <taxon>Kitasatospora</taxon>
    </lineage>
</organism>
<comment type="caution">
    <text evidence="4">The sequence shown here is derived from an EMBL/GenBank/DDBJ whole genome shotgun (WGS) entry which is preliminary data.</text>
</comment>
<dbReference type="GO" id="GO:0016301">
    <property type="term" value="F:kinase activity"/>
    <property type="evidence" value="ECO:0007669"/>
    <property type="project" value="UniProtKB-KW"/>
</dbReference>
<feature type="compositionally biased region" description="Low complexity" evidence="2">
    <location>
        <begin position="466"/>
        <end position="480"/>
    </location>
</feature>
<feature type="compositionally biased region" description="Low complexity" evidence="2">
    <location>
        <begin position="98"/>
        <end position="110"/>
    </location>
</feature>
<keyword evidence="4" id="KW-0808">Transferase</keyword>
<reference evidence="5" key="1">
    <citation type="journal article" date="2019" name="Int. J. Syst. Evol. Microbiol.">
        <title>The Global Catalogue of Microorganisms (GCM) 10K type strain sequencing project: providing services to taxonomists for standard genome sequencing and annotation.</title>
        <authorList>
            <consortium name="The Broad Institute Genomics Platform"/>
            <consortium name="The Broad Institute Genome Sequencing Center for Infectious Disease"/>
            <person name="Wu L."/>
            <person name="Ma J."/>
        </authorList>
    </citation>
    <scope>NUCLEOTIDE SEQUENCE [LARGE SCALE GENOMIC DNA]</scope>
    <source>
        <strain evidence="5">CGMCC 4.1437</strain>
    </source>
</reference>
<protein>
    <submittedName>
        <fullName evidence="4">Protein kinase family protein</fullName>
    </submittedName>
</protein>
<dbReference type="SUPFAM" id="SSF56112">
    <property type="entry name" value="Protein kinase-like (PK-like)"/>
    <property type="match status" value="1"/>
</dbReference>
<feature type="domain" description="Protein kinase" evidence="3">
    <location>
        <begin position="193"/>
        <end position="436"/>
    </location>
</feature>
<dbReference type="PROSITE" id="PS50011">
    <property type="entry name" value="PROTEIN_KINASE_DOM"/>
    <property type="match status" value="1"/>
</dbReference>
<dbReference type="RefSeq" id="WP_380227492.1">
    <property type="nucleotide sequence ID" value="NZ_JBHSOF010000032.1"/>
</dbReference>
<evidence type="ECO:0000313" key="4">
    <source>
        <dbReference type="EMBL" id="MFC5665818.1"/>
    </source>
</evidence>
<feature type="compositionally biased region" description="Acidic residues" evidence="2">
    <location>
        <begin position="54"/>
        <end position="97"/>
    </location>
</feature>
<dbReference type="SUPFAM" id="SSF49785">
    <property type="entry name" value="Galactose-binding domain-like"/>
    <property type="match status" value="1"/>
</dbReference>
<accession>A0ABW0X5L1</accession>
<dbReference type="CDD" id="cd13973">
    <property type="entry name" value="PK_MviN-like"/>
    <property type="match status" value="1"/>
</dbReference>
<feature type="region of interest" description="Disordered" evidence="2">
    <location>
        <begin position="138"/>
        <end position="183"/>
    </location>
</feature>
<dbReference type="Proteomes" id="UP001595975">
    <property type="component" value="Unassembled WGS sequence"/>
</dbReference>
<feature type="region of interest" description="Disordered" evidence="2">
    <location>
        <begin position="33"/>
        <end position="125"/>
    </location>
</feature>
<dbReference type="Gene3D" id="3.30.200.20">
    <property type="entry name" value="Phosphorylase Kinase, domain 1"/>
    <property type="match status" value="1"/>
</dbReference>
<dbReference type="Gene3D" id="2.60.120.260">
    <property type="entry name" value="Galactose-binding domain-like"/>
    <property type="match status" value="1"/>
</dbReference>
<evidence type="ECO:0000256" key="1">
    <source>
        <dbReference type="ARBA" id="ARBA00023170"/>
    </source>
</evidence>
<dbReference type="InterPro" id="IPR000719">
    <property type="entry name" value="Prot_kinase_dom"/>
</dbReference>
<dbReference type="PANTHER" id="PTHR48125">
    <property type="entry name" value="LP07818P1"/>
    <property type="match status" value="1"/>
</dbReference>
<dbReference type="Gene3D" id="1.10.510.10">
    <property type="entry name" value="Transferase(Phosphotransferase) domain 1"/>
    <property type="match status" value="1"/>
</dbReference>
<dbReference type="EMBL" id="JBHSOF010000032">
    <property type="protein sequence ID" value="MFC5665818.1"/>
    <property type="molecule type" value="Genomic_DNA"/>
</dbReference>
<evidence type="ECO:0000313" key="5">
    <source>
        <dbReference type="Proteomes" id="UP001595975"/>
    </source>
</evidence>
<feature type="compositionally biased region" description="Low complexity" evidence="2">
    <location>
        <begin position="522"/>
        <end position="543"/>
    </location>
</feature>
<dbReference type="InterPro" id="IPR011009">
    <property type="entry name" value="Kinase-like_dom_sf"/>
</dbReference>
<keyword evidence="5" id="KW-1185">Reference proteome</keyword>
<keyword evidence="1" id="KW-0675">Receptor</keyword>
<feature type="region of interest" description="Disordered" evidence="2">
    <location>
        <begin position="522"/>
        <end position="572"/>
    </location>
</feature>
<feature type="region of interest" description="Disordered" evidence="2">
    <location>
        <begin position="455"/>
        <end position="480"/>
    </location>
</feature>
<evidence type="ECO:0000256" key="2">
    <source>
        <dbReference type="SAM" id="MobiDB-lite"/>
    </source>
</evidence>
<gene>
    <name evidence="4" type="ORF">ACFP3U_22890</name>
</gene>
<dbReference type="InterPro" id="IPR008979">
    <property type="entry name" value="Galactose-bd-like_sf"/>
</dbReference>
<dbReference type="PANTHER" id="PTHR48125:SF10">
    <property type="entry name" value="OS12G0136300 PROTEIN"/>
    <property type="match status" value="1"/>
</dbReference>
<evidence type="ECO:0000259" key="3">
    <source>
        <dbReference type="PROSITE" id="PS50011"/>
    </source>
</evidence>
<proteinExistence type="predicted"/>
<name>A0ABW0X5L1_9ACTN</name>
<keyword evidence="4" id="KW-0418">Kinase</keyword>